<dbReference type="CDD" id="cd00167">
    <property type="entry name" value="SANT"/>
    <property type="match status" value="1"/>
</dbReference>
<dbReference type="InterPro" id="IPR001005">
    <property type="entry name" value="SANT/Myb"/>
</dbReference>
<dbReference type="OMA" id="GREYCIC"/>
<sequence length="495" mass="55369">MAHKRPFDDEVVDEGSSKHQRQDGPSDEISLCNGSFFKHQRQDGPSHDTSLCSGSFSIDGACGKCYVVGDSSIENDQLDLRQEHENGSCPVPREMLEDVESDVPRSASLSHWATSSTSDDDDEELPEEPVQLPLYPEYFSFDNHVRPINPEDVYYCLLDYPPRKRVPVGPDHQADIPSLEIQIRKSTSDDLGKIEPSPSDIHTVEVVEGGLDGICIMPIPNINPLPCYGEKVGNGRTECTCPDQGSVRCVRQHIAEARDELRRTLGQDIFLELGFYDMGEVVAEKWSLDEERVFHEVVYSNPASLGKNFWNVLSAVFPSRTKMEIVSYYFNVFMLRKRAEQNRCDPFNSPVRHGGLEFHQNGLHLQGDEHGLEDDGDLSDEARESDGINGDCIVKKPDHDSSFEHPGKKSDDDGENDVQDGSCTSSDSGASVQGSRLKPDGCHEWNEYIIDSSDAKVWDGYSMSCPKQNVDFLPTCSMIEEVFGDGDFESKSKRW</sequence>
<keyword evidence="3" id="KW-1185">Reference proteome</keyword>
<feature type="compositionally biased region" description="Basic and acidic residues" evidence="1">
    <location>
        <begin position="393"/>
        <end position="411"/>
    </location>
</feature>
<feature type="region of interest" description="Disordered" evidence="1">
    <location>
        <begin position="98"/>
        <end position="126"/>
    </location>
</feature>
<evidence type="ECO:0000313" key="2">
    <source>
        <dbReference type="EnsemblPlants" id="AUR62018668-RA:cds"/>
    </source>
</evidence>
<dbReference type="AlphaFoldDB" id="A0A803LTX4"/>
<dbReference type="Proteomes" id="UP000596660">
    <property type="component" value="Unplaced"/>
</dbReference>
<name>A0A803LTX4_CHEQI</name>
<feature type="region of interest" description="Disordered" evidence="1">
    <location>
        <begin position="366"/>
        <end position="437"/>
    </location>
</feature>
<evidence type="ECO:0000256" key="1">
    <source>
        <dbReference type="SAM" id="MobiDB-lite"/>
    </source>
</evidence>
<feature type="compositionally biased region" description="Polar residues" evidence="1">
    <location>
        <begin position="107"/>
        <end position="117"/>
    </location>
</feature>
<feature type="compositionally biased region" description="Basic and acidic residues" evidence="1">
    <location>
        <begin position="15"/>
        <end position="24"/>
    </location>
</feature>
<reference evidence="2" key="1">
    <citation type="journal article" date="2017" name="Nature">
        <title>The genome of Chenopodium quinoa.</title>
        <authorList>
            <person name="Jarvis D.E."/>
            <person name="Ho Y.S."/>
            <person name="Lightfoot D.J."/>
            <person name="Schmoeckel S.M."/>
            <person name="Li B."/>
            <person name="Borm T.J.A."/>
            <person name="Ohyanagi H."/>
            <person name="Mineta K."/>
            <person name="Michell C.T."/>
            <person name="Saber N."/>
            <person name="Kharbatia N.M."/>
            <person name="Rupper R.R."/>
            <person name="Sharp A.R."/>
            <person name="Dally N."/>
            <person name="Boughton B.A."/>
            <person name="Woo Y.H."/>
            <person name="Gao G."/>
            <person name="Schijlen E.G.W.M."/>
            <person name="Guo X."/>
            <person name="Momin A.A."/>
            <person name="Negrao S."/>
            <person name="Al-Babili S."/>
            <person name="Gehring C."/>
            <person name="Roessner U."/>
            <person name="Jung C."/>
            <person name="Murphy K."/>
            <person name="Arold S.T."/>
            <person name="Gojobori T."/>
            <person name="van der Linden C.G."/>
            <person name="van Loo E.N."/>
            <person name="Jellen E.N."/>
            <person name="Maughan P.J."/>
            <person name="Tester M."/>
        </authorList>
    </citation>
    <scope>NUCLEOTIDE SEQUENCE [LARGE SCALE GENOMIC DNA]</scope>
    <source>
        <strain evidence="2">cv. PI 614886</strain>
    </source>
</reference>
<protein>
    <recommendedName>
        <fullName evidence="4">Myb-like domain-containing protein</fullName>
    </recommendedName>
</protein>
<dbReference type="PANTHER" id="PTHR46872:SF10">
    <property type="entry name" value="MYB-LIKE DOMAIN-CONTAINING PROTEIN"/>
    <property type="match status" value="1"/>
</dbReference>
<feature type="compositionally biased region" description="Polar residues" evidence="1">
    <location>
        <begin position="419"/>
        <end position="434"/>
    </location>
</feature>
<proteinExistence type="predicted"/>
<feature type="region of interest" description="Disordered" evidence="1">
    <location>
        <begin position="1"/>
        <end position="32"/>
    </location>
</feature>
<reference evidence="2" key="2">
    <citation type="submission" date="2021-03" db="UniProtKB">
        <authorList>
            <consortium name="EnsemblPlants"/>
        </authorList>
    </citation>
    <scope>IDENTIFICATION</scope>
</reference>
<dbReference type="PANTHER" id="PTHR46872">
    <property type="entry name" value="DNA BINDING PROTEIN"/>
    <property type="match status" value="1"/>
</dbReference>
<evidence type="ECO:0000313" key="3">
    <source>
        <dbReference type="Proteomes" id="UP000596660"/>
    </source>
</evidence>
<dbReference type="EnsemblPlants" id="AUR62018668-RA">
    <property type="protein sequence ID" value="AUR62018668-RA:cds"/>
    <property type="gene ID" value="AUR62018668"/>
</dbReference>
<organism evidence="2 3">
    <name type="scientific">Chenopodium quinoa</name>
    <name type="common">Quinoa</name>
    <dbReference type="NCBI Taxonomy" id="63459"/>
    <lineage>
        <taxon>Eukaryota</taxon>
        <taxon>Viridiplantae</taxon>
        <taxon>Streptophyta</taxon>
        <taxon>Embryophyta</taxon>
        <taxon>Tracheophyta</taxon>
        <taxon>Spermatophyta</taxon>
        <taxon>Magnoliopsida</taxon>
        <taxon>eudicotyledons</taxon>
        <taxon>Gunneridae</taxon>
        <taxon>Pentapetalae</taxon>
        <taxon>Caryophyllales</taxon>
        <taxon>Chenopodiaceae</taxon>
        <taxon>Chenopodioideae</taxon>
        <taxon>Atripliceae</taxon>
        <taxon>Chenopodium</taxon>
    </lineage>
</organism>
<evidence type="ECO:0008006" key="4">
    <source>
        <dbReference type="Google" id="ProtNLM"/>
    </source>
</evidence>
<dbReference type="Gramene" id="AUR62018668-RA">
    <property type="protein sequence ID" value="AUR62018668-RA:cds"/>
    <property type="gene ID" value="AUR62018668"/>
</dbReference>
<accession>A0A803LTX4</accession>